<protein>
    <submittedName>
        <fullName evidence="5">Putative Calcium/calmodulin-dependent protein kinase kinase</fullName>
    </submittedName>
</protein>
<dbReference type="Gene3D" id="1.10.510.10">
    <property type="entry name" value="Transferase(Phosphotransferase) domain 1"/>
    <property type="match status" value="1"/>
</dbReference>
<feature type="domain" description="Protein kinase" evidence="4">
    <location>
        <begin position="63"/>
        <end position="342"/>
    </location>
</feature>
<dbReference type="CDD" id="cd14008">
    <property type="entry name" value="STKc_LKB1_CaMKK"/>
    <property type="match status" value="1"/>
</dbReference>
<keyword evidence="5" id="KW-0418">Kinase</keyword>
<dbReference type="PANTHER" id="PTHR24346:SF77">
    <property type="entry name" value="SERINE THREONINE PROTEIN KINASE"/>
    <property type="match status" value="1"/>
</dbReference>
<gene>
    <name evidence="5" type="ORF">EZS28_016874</name>
</gene>
<dbReference type="SUPFAM" id="SSF56112">
    <property type="entry name" value="Protein kinase-like (PK-like)"/>
    <property type="match status" value="1"/>
</dbReference>
<evidence type="ECO:0000313" key="6">
    <source>
        <dbReference type="Proteomes" id="UP000324800"/>
    </source>
</evidence>
<evidence type="ECO:0000259" key="4">
    <source>
        <dbReference type="PROSITE" id="PS50011"/>
    </source>
</evidence>
<dbReference type="InterPro" id="IPR000719">
    <property type="entry name" value="Prot_kinase_dom"/>
</dbReference>
<dbReference type="InterPro" id="IPR017441">
    <property type="entry name" value="Protein_kinase_ATP_BS"/>
</dbReference>
<reference evidence="5 6" key="1">
    <citation type="submission" date="2019-03" db="EMBL/GenBank/DDBJ databases">
        <title>Single cell metagenomics reveals metabolic interactions within the superorganism composed of flagellate Streblomastix strix and complex community of Bacteroidetes bacteria on its surface.</title>
        <authorList>
            <person name="Treitli S.C."/>
            <person name="Kolisko M."/>
            <person name="Husnik F."/>
            <person name="Keeling P."/>
            <person name="Hampl V."/>
        </authorList>
    </citation>
    <scope>NUCLEOTIDE SEQUENCE [LARGE SCALE GENOMIC DNA]</scope>
    <source>
        <strain evidence="5">ST1C</strain>
    </source>
</reference>
<evidence type="ECO:0000256" key="1">
    <source>
        <dbReference type="ARBA" id="ARBA00022741"/>
    </source>
</evidence>
<keyword evidence="2 3" id="KW-0067">ATP-binding</keyword>
<dbReference type="Proteomes" id="UP000324800">
    <property type="component" value="Unassembled WGS sequence"/>
</dbReference>
<name>A0A5J4VY76_9EUKA</name>
<dbReference type="OrthoDB" id="68483at2759"/>
<evidence type="ECO:0000256" key="3">
    <source>
        <dbReference type="PROSITE-ProRule" id="PRU10141"/>
    </source>
</evidence>
<dbReference type="AlphaFoldDB" id="A0A5J4VY76"/>
<dbReference type="GO" id="GO:0005737">
    <property type="term" value="C:cytoplasm"/>
    <property type="evidence" value="ECO:0007669"/>
    <property type="project" value="TreeGrafter"/>
</dbReference>
<dbReference type="GO" id="GO:0035556">
    <property type="term" value="P:intracellular signal transduction"/>
    <property type="evidence" value="ECO:0007669"/>
    <property type="project" value="TreeGrafter"/>
</dbReference>
<dbReference type="PROSITE" id="PS00107">
    <property type="entry name" value="PROTEIN_KINASE_ATP"/>
    <property type="match status" value="1"/>
</dbReference>
<keyword evidence="1 3" id="KW-0547">Nucleotide-binding</keyword>
<keyword evidence="5" id="KW-0808">Transferase</keyword>
<evidence type="ECO:0000313" key="5">
    <source>
        <dbReference type="EMBL" id="KAA6387601.1"/>
    </source>
</evidence>
<dbReference type="GO" id="GO:0004674">
    <property type="term" value="F:protein serine/threonine kinase activity"/>
    <property type="evidence" value="ECO:0007669"/>
    <property type="project" value="TreeGrafter"/>
</dbReference>
<comment type="caution">
    <text evidence="5">The sequence shown here is derived from an EMBL/GenBank/DDBJ whole genome shotgun (WGS) entry which is preliminary data.</text>
</comment>
<dbReference type="InterPro" id="IPR011009">
    <property type="entry name" value="Kinase-like_dom_sf"/>
</dbReference>
<organism evidence="5 6">
    <name type="scientific">Streblomastix strix</name>
    <dbReference type="NCBI Taxonomy" id="222440"/>
    <lineage>
        <taxon>Eukaryota</taxon>
        <taxon>Metamonada</taxon>
        <taxon>Preaxostyla</taxon>
        <taxon>Oxymonadida</taxon>
        <taxon>Streblomastigidae</taxon>
        <taxon>Streblomastix</taxon>
    </lineage>
</organism>
<proteinExistence type="predicted"/>
<dbReference type="Pfam" id="PF00069">
    <property type="entry name" value="Pkinase"/>
    <property type="match status" value="1"/>
</dbReference>
<dbReference type="GO" id="GO:0005524">
    <property type="term" value="F:ATP binding"/>
    <property type="evidence" value="ECO:0007669"/>
    <property type="project" value="UniProtKB-UniRule"/>
</dbReference>
<evidence type="ECO:0000256" key="2">
    <source>
        <dbReference type="ARBA" id="ARBA00022840"/>
    </source>
</evidence>
<dbReference type="EMBL" id="SNRW01004309">
    <property type="protein sequence ID" value="KAA6387601.1"/>
    <property type="molecule type" value="Genomic_DNA"/>
</dbReference>
<dbReference type="PROSITE" id="PS50011">
    <property type="entry name" value="PROTEIN_KINASE_DOM"/>
    <property type="match status" value="1"/>
</dbReference>
<feature type="binding site" evidence="3">
    <location>
        <position position="93"/>
    </location>
    <ligand>
        <name>ATP</name>
        <dbReference type="ChEBI" id="CHEBI:30616"/>
    </ligand>
</feature>
<sequence length="354" mass="40836">MEFPVRRRQFYLRQLFLSATPFYIKFSVLISVGRTNQFQGVKITDTLSKQRDVESGFRTINQYVVHQTLGEGSFAKVKLVHVTHRPYVLFAMKVVHRGLNKTISDYLLSPLQPDQKQEELTINTEVAIMKKINHPNIVRLFEVIDDKSVNKLYMILELMKGGSCYKIGQQPLNEDDARSDIRDIIVGVSYMHKNHIVHHDIKPDNLLRNRRGIIKIGDFGLSSYYEDMTAKIRETKGTAAFIPPEAVDTTNYPDGYLPSLADIYSIGATLFMIIYGHPPYNLPNKYDLYKQIINEPIPFDSDENKETTKRISSDLRNLLEGTLEKDPLKRMTIEQMRQHPWVTYNGTIPLPDEV</sequence>
<dbReference type="FunFam" id="1.10.510.10:FF:000571">
    <property type="entry name" value="Maternal embryonic leucine zipper kinase"/>
    <property type="match status" value="1"/>
</dbReference>
<dbReference type="SMART" id="SM00220">
    <property type="entry name" value="S_TKc"/>
    <property type="match status" value="1"/>
</dbReference>
<accession>A0A5J4VY76</accession>
<dbReference type="PANTHER" id="PTHR24346">
    <property type="entry name" value="MAP/MICROTUBULE AFFINITY-REGULATING KINASE"/>
    <property type="match status" value="1"/>
</dbReference>